<evidence type="ECO:0000313" key="3">
    <source>
        <dbReference type="Proteomes" id="UP000326852"/>
    </source>
</evidence>
<evidence type="ECO:0000259" key="1">
    <source>
        <dbReference type="PROSITE" id="PS51819"/>
    </source>
</evidence>
<feature type="domain" description="VOC" evidence="1">
    <location>
        <begin position="1"/>
        <end position="127"/>
    </location>
</feature>
<sequence>MKIVVTSVFVEDQDRALDFYTRVLGFEKRVDVPAGGARWLTVGTAGEEGGVELLLEPAGHPAVAPFTQALVADGIPFTSFEVDNVQEEYDRLRDLGVDFTQPPVRMGPMTTAVFSDTVGNLIQIAGNNG</sequence>
<dbReference type="InterPro" id="IPR004360">
    <property type="entry name" value="Glyas_Fos-R_dOase_dom"/>
</dbReference>
<evidence type="ECO:0000313" key="2">
    <source>
        <dbReference type="EMBL" id="KAD3720588.1"/>
    </source>
</evidence>
<dbReference type="EMBL" id="VTFX01000003">
    <property type="protein sequence ID" value="KAD3720588.1"/>
    <property type="molecule type" value="Genomic_DNA"/>
</dbReference>
<dbReference type="PANTHER" id="PTHR36437">
    <property type="entry name" value="GLYOXALASE/BLEOMYCIN RESISTANCE PROTEIN/DIOXYGENASE"/>
    <property type="match status" value="1"/>
</dbReference>
<proteinExistence type="predicted"/>
<dbReference type="Pfam" id="PF00903">
    <property type="entry name" value="Glyoxalase"/>
    <property type="match status" value="1"/>
</dbReference>
<organism evidence="2 3">
    <name type="scientific">Arthrobacter yangruifuii</name>
    <dbReference type="NCBI Taxonomy" id="2606616"/>
    <lineage>
        <taxon>Bacteria</taxon>
        <taxon>Bacillati</taxon>
        <taxon>Actinomycetota</taxon>
        <taxon>Actinomycetes</taxon>
        <taxon>Micrococcales</taxon>
        <taxon>Micrococcaceae</taxon>
        <taxon>Arthrobacter</taxon>
    </lineage>
</organism>
<dbReference type="Gene3D" id="3.10.180.10">
    <property type="entry name" value="2,3-Dihydroxybiphenyl 1,2-Dioxygenase, domain 1"/>
    <property type="match status" value="1"/>
</dbReference>
<protein>
    <submittedName>
        <fullName evidence="2">VOC family protein</fullName>
    </submittedName>
</protein>
<dbReference type="AlphaFoldDB" id="A0A5N6MSJ6"/>
<dbReference type="InterPro" id="IPR029068">
    <property type="entry name" value="Glyas_Bleomycin-R_OHBP_Dase"/>
</dbReference>
<dbReference type="RefSeq" id="WP_152271959.1">
    <property type="nucleotide sequence ID" value="NZ_VTFX01000003.1"/>
</dbReference>
<dbReference type="Proteomes" id="UP000326852">
    <property type="component" value="Unassembled WGS sequence"/>
</dbReference>
<comment type="caution">
    <text evidence="2">The sequence shown here is derived from an EMBL/GenBank/DDBJ whole genome shotgun (WGS) entry which is preliminary data.</text>
</comment>
<dbReference type="PROSITE" id="PS51819">
    <property type="entry name" value="VOC"/>
    <property type="match status" value="1"/>
</dbReference>
<name>A0A5N6MSJ6_9MICC</name>
<dbReference type="CDD" id="cd07263">
    <property type="entry name" value="VOC_like"/>
    <property type="match status" value="1"/>
</dbReference>
<gene>
    <name evidence="2" type="ORF">GD627_07200</name>
</gene>
<keyword evidence="3" id="KW-1185">Reference proteome</keyword>
<dbReference type="SUPFAM" id="SSF54593">
    <property type="entry name" value="Glyoxalase/Bleomycin resistance protein/Dihydroxybiphenyl dioxygenase"/>
    <property type="match status" value="1"/>
</dbReference>
<dbReference type="PANTHER" id="PTHR36437:SF2">
    <property type="entry name" value="GLYOXALASE_BLEOMYCIN RESISTANCE PROTEIN_DIOXYGENASE"/>
    <property type="match status" value="1"/>
</dbReference>
<dbReference type="InterPro" id="IPR037523">
    <property type="entry name" value="VOC_core"/>
</dbReference>
<accession>A0A5N6MSJ6</accession>
<reference evidence="2 3" key="1">
    <citation type="submission" date="2019-08" db="EMBL/GenBank/DDBJ databases">
        <title>Arthrobacter sp. nov., isolated from plateau pika and Tibetan wild ass.</title>
        <authorList>
            <person name="Ge Y."/>
        </authorList>
    </citation>
    <scope>NUCLEOTIDE SEQUENCE [LARGE SCALE GENOMIC DNA]</scope>
    <source>
        <strain evidence="2 3">785</strain>
    </source>
</reference>